<dbReference type="InterPro" id="IPR036691">
    <property type="entry name" value="Endo/exonu/phosph_ase_sf"/>
</dbReference>
<sequence length="1157" mass="130043">TLRFADIIVCPATTQRQKMKQPVTMRRAKYHTAYEFGWERGRYTNKSAGCTVLLRSRVFRRCHVVDARHPPGELAGRGGLVRVRSGAFDITIIAAYFPPQSNMTADHWRQCCRKLAGWLHKSVQEAKQRSLVIVGTDCNCGFGLRRTGHGIATTTVDHQHIGQHGNHFENEVSLELWRLLEMENMAAVDTFYPVGPSYFGTESQSSPDHIFVPSEAVASTVRCCALRNAMRDLQAMPDCRPRDHAPILWQVRCTLQAPPPPKGGPVWDKDLVVRLLRHDGFGAEILGELERRSASHLREWERDTTRADPSHSWEKLVEDVRAAALPELMRTAKQGPLAPHLAARTEALLQRRLARRGCFTEEQRLQLRTIEKDVRLLKKRLDLEHVEELLTEAETHRCAADYHGVWKLIYAIGARCRGPRQRYFNAPDQYRPSLDEWTTTMCSNAREGGFSATVIEDPMQPTREAMEELEEEGLDYFPGAAPASLAYDDWFRTLRQLRSAARRHEEAVMEIRAGEQVGYFQPKHGTGMGDGNACELFVRSFLRPVEAWRDELGADKATVFCSKLNAQVPLHRASCVMTCSLTNEMHDVSVRDYADDIHQTIPLATSNPLEARSRVLKSNAILDRELSNGGGFAQNPDKENCMPVMVGPGAHTASRALLSLTVPLPGVTSSEGLYLGGMEQLTAGCGAEIKRRVEATRAAWRRLGRFWDITRSIRLKRLAFKGTILAAAYSGLESYLPSKLDLRKLGSVVQGLARVVLRDRRPEFEQGAPPGTCPKYRSLSEAQVLRQLRITDSRAELLVRRLRQWQRYARYPEDSAQPLTVLFGSLDGLGEEPTFREDGRVASTANPWALQLERDVQALRYLRGGKEFVEKYSVRDIFTRFQSSVDPLVVPKVPVLAPQRILMSLFANYLEMGRMGGPAAETEAEAHGEGVANALSQLFQNADLTYGLQRGDVMGLGDEAFPVELIQAIFPVMVRATLKNIQGLSALEAAIYHIIHLDRDHDVCKAMRITAKFYVDEANRIRREHAQEIRDQQPVEDLEKLGVPHPHLWLALVGGVVQQGERVGAANHLALKQYLDTIKADGTITNDSLCMQIRHCKISYTHDRKLMKIHLEAQGSGVQTQLLDSLKQLGGKLMKGTPPRTHHERLMQLFLDNAETI</sequence>
<evidence type="ECO:0000313" key="1">
    <source>
        <dbReference type="EMBL" id="CAK0805245.1"/>
    </source>
</evidence>
<dbReference type="EMBL" id="CAUYUJ010003416">
    <property type="protein sequence ID" value="CAK0805245.1"/>
    <property type="molecule type" value="Genomic_DNA"/>
</dbReference>
<protein>
    <recommendedName>
        <fullName evidence="3">RNA-directed RNA polymerase</fullName>
    </recommendedName>
</protein>
<feature type="non-terminal residue" evidence="1">
    <location>
        <position position="1"/>
    </location>
</feature>
<dbReference type="Proteomes" id="UP001189429">
    <property type="component" value="Unassembled WGS sequence"/>
</dbReference>
<organism evidence="1 2">
    <name type="scientific">Prorocentrum cordatum</name>
    <dbReference type="NCBI Taxonomy" id="2364126"/>
    <lineage>
        <taxon>Eukaryota</taxon>
        <taxon>Sar</taxon>
        <taxon>Alveolata</taxon>
        <taxon>Dinophyceae</taxon>
        <taxon>Prorocentrales</taxon>
        <taxon>Prorocentraceae</taxon>
        <taxon>Prorocentrum</taxon>
    </lineage>
</organism>
<evidence type="ECO:0000313" key="2">
    <source>
        <dbReference type="Proteomes" id="UP001189429"/>
    </source>
</evidence>
<comment type="caution">
    <text evidence="1">The sequence shown here is derived from an EMBL/GenBank/DDBJ whole genome shotgun (WGS) entry which is preliminary data.</text>
</comment>
<gene>
    <name evidence="1" type="ORF">PCOR1329_LOCUS11823</name>
</gene>
<accession>A0ABN9QGW1</accession>
<reference evidence="1" key="1">
    <citation type="submission" date="2023-10" db="EMBL/GenBank/DDBJ databases">
        <authorList>
            <person name="Chen Y."/>
            <person name="Shah S."/>
            <person name="Dougan E. K."/>
            <person name="Thang M."/>
            <person name="Chan C."/>
        </authorList>
    </citation>
    <scope>NUCLEOTIDE SEQUENCE [LARGE SCALE GENOMIC DNA]</scope>
</reference>
<dbReference type="SUPFAM" id="SSF56219">
    <property type="entry name" value="DNase I-like"/>
    <property type="match status" value="1"/>
</dbReference>
<proteinExistence type="predicted"/>
<name>A0ABN9QGW1_9DINO</name>
<dbReference type="Gene3D" id="3.60.10.10">
    <property type="entry name" value="Endonuclease/exonuclease/phosphatase"/>
    <property type="match status" value="1"/>
</dbReference>
<keyword evidence="2" id="KW-1185">Reference proteome</keyword>
<evidence type="ECO:0008006" key="3">
    <source>
        <dbReference type="Google" id="ProtNLM"/>
    </source>
</evidence>